<evidence type="ECO:0000313" key="6">
    <source>
        <dbReference type="EMBL" id="OLP98199.1"/>
    </source>
</evidence>
<proteinExistence type="predicted"/>
<dbReference type="InterPro" id="IPR006689">
    <property type="entry name" value="Small_GTPase_ARF/SAR"/>
</dbReference>
<sequence length="330" mass="36930">MGIWVAGQDFSMIVIVGLNNAGKTTILYNLHLGQVEEVKHENLTFQESLRANWSTYFEEADAIIFVVDSNDQENMVLAKMELFNVVLHEERSTISNFLNMEPGHCFLQDGVRLRCALLKLLGKDIQGSRNAGQIAQDLSLHKILTHEWQATAILSTAIFQAKCSVNAYRFTGLNVRGMIRILSKLTLRSQCLDHSSGRWKLTATDAMNACGVDLREREDRSDRVEDLSQPSSSRSSDSNYLDQESKVRRPIRPPRPALLGRAPEEPRHPGSLRADVAEEHVSISLRGNWGSKAPKAQLQPETWGKRQADSRAKGVVGALSNVVQEQLQMK</sequence>
<feature type="binding site" evidence="4">
    <location>
        <position position="24"/>
    </location>
    <ligand>
        <name>Mg(2+)</name>
        <dbReference type="ChEBI" id="CHEBI:18420"/>
    </ligand>
</feature>
<dbReference type="OrthoDB" id="2011769at2759"/>
<dbReference type="Gene3D" id="3.40.50.300">
    <property type="entry name" value="P-loop containing nucleotide triphosphate hydrolases"/>
    <property type="match status" value="1"/>
</dbReference>
<keyword evidence="2 3" id="KW-0342">GTP-binding</keyword>
<gene>
    <name evidence="6" type="primary">Arl5b</name>
    <name evidence="6" type="ORF">AK812_SmicGene19382</name>
</gene>
<dbReference type="SUPFAM" id="SSF52540">
    <property type="entry name" value="P-loop containing nucleoside triphosphate hydrolases"/>
    <property type="match status" value="1"/>
</dbReference>
<feature type="binding site" evidence="3">
    <location>
        <begin position="17"/>
        <end position="24"/>
    </location>
    <ligand>
        <name>GTP</name>
        <dbReference type="ChEBI" id="CHEBI:37565"/>
    </ligand>
</feature>
<dbReference type="GO" id="GO:0005525">
    <property type="term" value="F:GTP binding"/>
    <property type="evidence" value="ECO:0007669"/>
    <property type="project" value="UniProtKB-KW"/>
</dbReference>
<dbReference type="Pfam" id="PF00025">
    <property type="entry name" value="Arf"/>
    <property type="match status" value="1"/>
</dbReference>
<evidence type="ECO:0000256" key="3">
    <source>
        <dbReference type="PIRSR" id="PIRSR606689-1"/>
    </source>
</evidence>
<evidence type="ECO:0000256" key="1">
    <source>
        <dbReference type="ARBA" id="ARBA00022741"/>
    </source>
</evidence>
<dbReference type="SMART" id="SM00177">
    <property type="entry name" value="ARF"/>
    <property type="match status" value="1"/>
</dbReference>
<keyword evidence="4" id="KW-0460">Magnesium</keyword>
<dbReference type="AlphaFoldDB" id="A0A1Q9DSQ5"/>
<evidence type="ECO:0000256" key="5">
    <source>
        <dbReference type="SAM" id="MobiDB-lite"/>
    </source>
</evidence>
<organism evidence="6 7">
    <name type="scientific">Symbiodinium microadriaticum</name>
    <name type="common">Dinoflagellate</name>
    <name type="synonym">Zooxanthella microadriatica</name>
    <dbReference type="NCBI Taxonomy" id="2951"/>
    <lineage>
        <taxon>Eukaryota</taxon>
        <taxon>Sar</taxon>
        <taxon>Alveolata</taxon>
        <taxon>Dinophyceae</taxon>
        <taxon>Suessiales</taxon>
        <taxon>Symbiodiniaceae</taxon>
        <taxon>Symbiodinium</taxon>
    </lineage>
</organism>
<keyword evidence="1 3" id="KW-0547">Nucleotide-binding</keyword>
<feature type="compositionally biased region" description="Low complexity" evidence="5">
    <location>
        <begin position="227"/>
        <end position="238"/>
    </location>
</feature>
<comment type="caution">
    <text evidence="6">The sequence shown here is derived from an EMBL/GenBank/DDBJ whole genome shotgun (WGS) entry which is preliminary data.</text>
</comment>
<keyword evidence="7" id="KW-1185">Reference proteome</keyword>
<dbReference type="InterPro" id="IPR027417">
    <property type="entry name" value="P-loop_NTPase"/>
</dbReference>
<name>A0A1Q9DSQ5_SYMMI</name>
<dbReference type="PANTHER" id="PTHR11711">
    <property type="entry name" value="ADP RIBOSYLATION FACTOR-RELATED"/>
    <property type="match status" value="1"/>
</dbReference>
<feature type="compositionally biased region" description="Basic and acidic residues" evidence="5">
    <location>
        <begin position="217"/>
        <end position="226"/>
    </location>
</feature>
<dbReference type="InterPro" id="IPR024156">
    <property type="entry name" value="Small_GTPase_ARF"/>
</dbReference>
<accession>A0A1Q9DSQ5</accession>
<dbReference type="GO" id="GO:0046872">
    <property type="term" value="F:metal ion binding"/>
    <property type="evidence" value="ECO:0007669"/>
    <property type="project" value="UniProtKB-KW"/>
</dbReference>
<keyword evidence="4" id="KW-0479">Metal-binding</keyword>
<evidence type="ECO:0000313" key="7">
    <source>
        <dbReference type="Proteomes" id="UP000186817"/>
    </source>
</evidence>
<dbReference type="GO" id="GO:0003924">
    <property type="term" value="F:GTPase activity"/>
    <property type="evidence" value="ECO:0007669"/>
    <property type="project" value="InterPro"/>
</dbReference>
<reference evidence="6 7" key="1">
    <citation type="submission" date="2016-02" db="EMBL/GenBank/DDBJ databases">
        <title>Genome analysis of coral dinoflagellate symbionts highlights evolutionary adaptations to a symbiotic lifestyle.</title>
        <authorList>
            <person name="Aranda M."/>
            <person name="Li Y."/>
            <person name="Liew Y.J."/>
            <person name="Baumgarten S."/>
            <person name="Simakov O."/>
            <person name="Wilson M."/>
            <person name="Piel J."/>
            <person name="Ashoor H."/>
            <person name="Bougouffa S."/>
            <person name="Bajic V.B."/>
            <person name="Ryu T."/>
            <person name="Ravasi T."/>
            <person name="Bayer T."/>
            <person name="Micklem G."/>
            <person name="Kim H."/>
            <person name="Bhak J."/>
            <person name="Lajeunesse T.C."/>
            <person name="Voolstra C.R."/>
        </authorList>
    </citation>
    <scope>NUCLEOTIDE SEQUENCE [LARGE SCALE GENOMIC DNA]</scope>
    <source>
        <strain evidence="6 7">CCMP2467</strain>
    </source>
</reference>
<dbReference type="Proteomes" id="UP000186817">
    <property type="component" value="Unassembled WGS sequence"/>
</dbReference>
<dbReference type="EMBL" id="LSRX01000404">
    <property type="protein sequence ID" value="OLP98199.1"/>
    <property type="molecule type" value="Genomic_DNA"/>
</dbReference>
<evidence type="ECO:0000256" key="4">
    <source>
        <dbReference type="PIRSR" id="PIRSR606689-2"/>
    </source>
</evidence>
<feature type="region of interest" description="Disordered" evidence="5">
    <location>
        <begin position="217"/>
        <end position="273"/>
    </location>
</feature>
<evidence type="ECO:0000256" key="2">
    <source>
        <dbReference type="ARBA" id="ARBA00023134"/>
    </source>
</evidence>
<feature type="region of interest" description="Disordered" evidence="5">
    <location>
        <begin position="287"/>
        <end position="309"/>
    </location>
</feature>
<protein>
    <submittedName>
        <fullName evidence="6">ADP-ribosylation factor-like protein 5B</fullName>
    </submittedName>
</protein>